<dbReference type="RefSeq" id="WP_379528050.1">
    <property type="nucleotide sequence ID" value="NZ_JBHSBI010000005.1"/>
</dbReference>
<reference evidence="3" key="1">
    <citation type="journal article" date="2019" name="Int. J. Syst. Evol. Microbiol.">
        <title>The Global Catalogue of Microorganisms (GCM) 10K type strain sequencing project: providing services to taxonomists for standard genome sequencing and annotation.</title>
        <authorList>
            <consortium name="The Broad Institute Genomics Platform"/>
            <consortium name="The Broad Institute Genome Sequencing Center for Infectious Disease"/>
            <person name="Wu L."/>
            <person name="Ma J."/>
        </authorList>
    </citation>
    <scope>NUCLEOTIDE SEQUENCE [LARGE SCALE GENOMIC DNA]</scope>
    <source>
        <strain evidence="3">TBRC 1276</strain>
    </source>
</reference>
<keyword evidence="1" id="KW-0812">Transmembrane</keyword>
<feature type="transmembrane region" description="Helical" evidence="1">
    <location>
        <begin position="29"/>
        <end position="59"/>
    </location>
</feature>
<feature type="transmembrane region" description="Helical" evidence="1">
    <location>
        <begin position="6"/>
        <end position="22"/>
    </location>
</feature>
<accession>A0ABV8G542</accession>
<organism evidence="2 3">
    <name type="scientific">Nonomuraea purpurea</name>
    <dbReference type="NCBI Taxonomy" id="1849276"/>
    <lineage>
        <taxon>Bacteria</taxon>
        <taxon>Bacillati</taxon>
        <taxon>Actinomycetota</taxon>
        <taxon>Actinomycetes</taxon>
        <taxon>Streptosporangiales</taxon>
        <taxon>Streptosporangiaceae</taxon>
        <taxon>Nonomuraea</taxon>
    </lineage>
</organism>
<sequence length="62" mass="6732">MEITIPLVVIVGGIVFIAWRYLGLRLWQAFIALVFGFLLATTTLGPSISAVIDGIAAWITNQ</sequence>
<protein>
    <submittedName>
        <fullName evidence="2">Uncharacterized protein</fullName>
    </submittedName>
</protein>
<proteinExistence type="predicted"/>
<name>A0ABV8G542_9ACTN</name>
<gene>
    <name evidence="2" type="ORF">ACFOY2_12050</name>
</gene>
<dbReference type="Proteomes" id="UP001595851">
    <property type="component" value="Unassembled WGS sequence"/>
</dbReference>
<evidence type="ECO:0000313" key="2">
    <source>
        <dbReference type="EMBL" id="MFC4007959.1"/>
    </source>
</evidence>
<evidence type="ECO:0000313" key="3">
    <source>
        <dbReference type="Proteomes" id="UP001595851"/>
    </source>
</evidence>
<dbReference type="EMBL" id="JBHSBI010000005">
    <property type="protein sequence ID" value="MFC4007959.1"/>
    <property type="molecule type" value="Genomic_DNA"/>
</dbReference>
<keyword evidence="1" id="KW-0472">Membrane</keyword>
<evidence type="ECO:0000256" key="1">
    <source>
        <dbReference type="SAM" id="Phobius"/>
    </source>
</evidence>
<comment type="caution">
    <text evidence="2">The sequence shown here is derived from an EMBL/GenBank/DDBJ whole genome shotgun (WGS) entry which is preliminary data.</text>
</comment>
<keyword evidence="1" id="KW-1133">Transmembrane helix</keyword>
<keyword evidence="3" id="KW-1185">Reference proteome</keyword>